<evidence type="ECO:0000313" key="3">
    <source>
        <dbReference type="Proteomes" id="UP001476798"/>
    </source>
</evidence>
<protein>
    <recommendedName>
        <fullName evidence="1">Peptidase S9 prolyl oligopeptidase catalytic domain-containing protein</fullName>
    </recommendedName>
</protein>
<dbReference type="SUPFAM" id="SSF53474">
    <property type="entry name" value="alpha/beta-Hydrolases"/>
    <property type="match status" value="1"/>
</dbReference>
<dbReference type="Pfam" id="PF00326">
    <property type="entry name" value="Peptidase_S9"/>
    <property type="match status" value="1"/>
</dbReference>
<dbReference type="PANTHER" id="PTHR11731:SF193">
    <property type="entry name" value="DIPEPTIDYL PEPTIDASE 9"/>
    <property type="match status" value="1"/>
</dbReference>
<organism evidence="2 3">
    <name type="scientific">Goodea atripinnis</name>
    <dbReference type="NCBI Taxonomy" id="208336"/>
    <lineage>
        <taxon>Eukaryota</taxon>
        <taxon>Metazoa</taxon>
        <taxon>Chordata</taxon>
        <taxon>Craniata</taxon>
        <taxon>Vertebrata</taxon>
        <taxon>Euteleostomi</taxon>
        <taxon>Actinopterygii</taxon>
        <taxon>Neopterygii</taxon>
        <taxon>Teleostei</taxon>
        <taxon>Neoteleostei</taxon>
        <taxon>Acanthomorphata</taxon>
        <taxon>Ovalentaria</taxon>
        <taxon>Atherinomorphae</taxon>
        <taxon>Cyprinodontiformes</taxon>
        <taxon>Goodeidae</taxon>
        <taxon>Goodea</taxon>
    </lineage>
</organism>
<name>A0ABV0P3L3_9TELE</name>
<accession>A0ABV0P3L3</accession>
<dbReference type="Proteomes" id="UP001476798">
    <property type="component" value="Unassembled WGS sequence"/>
</dbReference>
<reference evidence="2 3" key="1">
    <citation type="submission" date="2021-06" db="EMBL/GenBank/DDBJ databases">
        <authorList>
            <person name="Palmer J.M."/>
        </authorList>
    </citation>
    <scope>NUCLEOTIDE SEQUENCE [LARGE SCALE GENOMIC DNA]</scope>
    <source>
        <strain evidence="2 3">GA_2019</strain>
        <tissue evidence="2">Muscle</tissue>
    </source>
</reference>
<dbReference type="InterPro" id="IPR001375">
    <property type="entry name" value="Peptidase_S9_cat"/>
</dbReference>
<gene>
    <name evidence="2" type="ORF">GOODEAATRI_005360</name>
</gene>
<evidence type="ECO:0000259" key="1">
    <source>
        <dbReference type="Pfam" id="PF00326"/>
    </source>
</evidence>
<evidence type="ECO:0000313" key="2">
    <source>
        <dbReference type="EMBL" id="MEQ2177614.1"/>
    </source>
</evidence>
<dbReference type="SUPFAM" id="SSF82171">
    <property type="entry name" value="DPP6 N-terminal domain-like"/>
    <property type="match status" value="1"/>
</dbReference>
<dbReference type="InterPro" id="IPR029058">
    <property type="entry name" value="AB_hydrolase_fold"/>
</dbReference>
<sequence length="300" mass="34566">MVGRLCKFCMRRWMNLRWRLSMSHLRLWKSGKQTSTDTHAQVHDIFHPIVQTSDDELTFITVNESKTGFCHLYKITSVLQRGSYNWAKGYTHSEGNAPWCHTVKPYLIKVWIWVDEEAKLVYFQGTKDSPLEHHLYVVSYEAPGEIIRLTKPGFSHSCSVSQGEVEIDDQVEGLHYIADKYKFVDLSRVAIHGWSYGGFLSLMGLIHRPDIFKVAIAGAPVTLWMAYDTGYTERYLDTPEKNQKGYEACSVALHVDKLPNEPNRLLILHGFLDENVHFFHTNFLVSQLIRAGKPYNLQVS</sequence>
<dbReference type="Gene3D" id="3.40.50.1820">
    <property type="entry name" value="alpha/beta hydrolase"/>
    <property type="match status" value="1"/>
</dbReference>
<dbReference type="PANTHER" id="PTHR11731">
    <property type="entry name" value="PROTEASE FAMILY S9B,C DIPEPTIDYL-PEPTIDASE IV-RELATED"/>
    <property type="match status" value="1"/>
</dbReference>
<comment type="caution">
    <text evidence="2">The sequence shown here is derived from an EMBL/GenBank/DDBJ whole genome shotgun (WGS) entry which is preliminary data.</text>
</comment>
<dbReference type="EMBL" id="JAHRIO010060213">
    <property type="protein sequence ID" value="MEQ2177614.1"/>
    <property type="molecule type" value="Genomic_DNA"/>
</dbReference>
<keyword evidence="3" id="KW-1185">Reference proteome</keyword>
<feature type="domain" description="Peptidase S9 prolyl oligopeptidase catalytic" evidence="1">
    <location>
        <begin position="154"/>
        <end position="299"/>
    </location>
</feature>
<dbReference type="InterPro" id="IPR050278">
    <property type="entry name" value="Serine_Prot_S9B/DPPIV"/>
</dbReference>
<proteinExistence type="predicted"/>